<dbReference type="EMBL" id="CASHSV030000002">
    <property type="protein sequence ID" value="CAJ2634146.1"/>
    <property type="molecule type" value="Genomic_DNA"/>
</dbReference>
<organism evidence="1 2">
    <name type="scientific">Trifolium pratense</name>
    <name type="common">Red clover</name>
    <dbReference type="NCBI Taxonomy" id="57577"/>
    <lineage>
        <taxon>Eukaryota</taxon>
        <taxon>Viridiplantae</taxon>
        <taxon>Streptophyta</taxon>
        <taxon>Embryophyta</taxon>
        <taxon>Tracheophyta</taxon>
        <taxon>Spermatophyta</taxon>
        <taxon>Magnoliopsida</taxon>
        <taxon>eudicotyledons</taxon>
        <taxon>Gunneridae</taxon>
        <taxon>Pentapetalae</taxon>
        <taxon>rosids</taxon>
        <taxon>fabids</taxon>
        <taxon>Fabales</taxon>
        <taxon>Fabaceae</taxon>
        <taxon>Papilionoideae</taxon>
        <taxon>50 kb inversion clade</taxon>
        <taxon>NPAAA clade</taxon>
        <taxon>Hologalegina</taxon>
        <taxon>IRL clade</taxon>
        <taxon>Trifolieae</taxon>
        <taxon>Trifolium</taxon>
    </lineage>
</organism>
<sequence length="86" mass="9803">MKVVLLQYSLMPGSHSEILSQKMREAASLVLIRRLNSDDIEVRKYYLSLATTECLQWLMVAVYIVMKPRVGYSDGSCGDDFPKIMV</sequence>
<protein>
    <submittedName>
        <fullName evidence="1">Uncharacterized protein</fullName>
    </submittedName>
</protein>
<evidence type="ECO:0000313" key="1">
    <source>
        <dbReference type="EMBL" id="CAJ2634146.1"/>
    </source>
</evidence>
<gene>
    <name evidence="1" type="ORF">MILVUS5_LOCUS5123</name>
</gene>
<name>A0ACB0IP45_TRIPR</name>
<proteinExistence type="predicted"/>
<dbReference type="Proteomes" id="UP001177021">
    <property type="component" value="Unassembled WGS sequence"/>
</dbReference>
<reference evidence="1" key="1">
    <citation type="submission" date="2023-10" db="EMBL/GenBank/DDBJ databases">
        <authorList>
            <person name="Rodriguez Cubillos JULIANA M."/>
            <person name="De Vega J."/>
        </authorList>
    </citation>
    <scope>NUCLEOTIDE SEQUENCE</scope>
</reference>
<keyword evidence="2" id="KW-1185">Reference proteome</keyword>
<evidence type="ECO:0000313" key="2">
    <source>
        <dbReference type="Proteomes" id="UP001177021"/>
    </source>
</evidence>
<accession>A0ACB0IP45</accession>
<comment type="caution">
    <text evidence="1">The sequence shown here is derived from an EMBL/GenBank/DDBJ whole genome shotgun (WGS) entry which is preliminary data.</text>
</comment>